<feature type="compositionally biased region" description="Low complexity" evidence="1">
    <location>
        <begin position="25"/>
        <end position="50"/>
    </location>
</feature>
<dbReference type="Proteomes" id="UP000006757">
    <property type="component" value="Unassembled WGS sequence"/>
</dbReference>
<dbReference type="Gene3D" id="1.20.1250.20">
    <property type="entry name" value="MFS general substrate transporter like domains"/>
    <property type="match status" value="1"/>
</dbReference>
<dbReference type="AlphaFoldDB" id="K1VHK2"/>
<dbReference type="HOGENOM" id="CLU_1533652_0_0_1"/>
<dbReference type="EMBL" id="AMBO01000246">
    <property type="protein sequence ID" value="EKD03585.1"/>
    <property type="molecule type" value="Genomic_DNA"/>
</dbReference>
<keyword evidence="2" id="KW-0812">Transmembrane</keyword>
<keyword evidence="2" id="KW-1133">Transmembrane helix</keyword>
<evidence type="ECO:0000313" key="4">
    <source>
        <dbReference type="Proteomes" id="UP000006757"/>
    </source>
</evidence>
<reference evidence="3 4" key="1">
    <citation type="journal article" date="2012" name="Eukaryot. Cell">
        <title>Genome sequence of the Trichosporon asahii environmental strain CBS 8904.</title>
        <authorList>
            <person name="Yang R.Y."/>
            <person name="Li H.T."/>
            <person name="Zhu H."/>
            <person name="Zhou G.P."/>
            <person name="Wang M."/>
            <person name="Wang L."/>
        </authorList>
    </citation>
    <scope>NUCLEOTIDE SEQUENCE [LARGE SCALE GENOMIC DNA]</scope>
    <source>
        <strain evidence="3 4">CBS 8904</strain>
    </source>
</reference>
<keyword evidence="2" id="KW-0472">Membrane</keyword>
<dbReference type="SUPFAM" id="SSF103473">
    <property type="entry name" value="MFS general substrate transporter"/>
    <property type="match status" value="1"/>
</dbReference>
<feature type="region of interest" description="Disordered" evidence="1">
    <location>
        <begin position="25"/>
        <end position="74"/>
    </location>
</feature>
<feature type="transmembrane region" description="Helical" evidence="2">
    <location>
        <begin position="83"/>
        <end position="105"/>
    </location>
</feature>
<evidence type="ECO:0000313" key="3">
    <source>
        <dbReference type="EMBL" id="EKD03585.1"/>
    </source>
</evidence>
<dbReference type="InterPro" id="IPR036259">
    <property type="entry name" value="MFS_trans_sf"/>
</dbReference>
<proteinExistence type="predicted"/>
<feature type="transmembrane region" description="Helical" evidence="2">
    <location>
        <begin position="117"/>
        <end position="140"/>
    </location>
</feature>
<evidence type="ECO:0000256" key="1">
    <source>
        <dbReference type="SAM" id="MobiDB-lite"/>
    </source>
</evidence>
<feature type="transmembrane region" description="Helical" evidence="2">
    <location>
        <begin position="147"/>
        <end position="170"/>
    </location>
</feature>
<protein>
    <submittedName>
        <fullName evidence="3">Transporter</fullName>
    </submittedName>
</protein>
<comment type="caution">
    <text evidence="3">The sequence shown here is derived from an EMBL/GenBank/DDBJ whole genome shotgun (WGS) entry which is preliminary data.</text>
</comment>
<dbReference type="InParanoid" id="K1VHK2"/>
<evidence type="ECO:0000256" key="2">
    <source>
        <dbReference type="SAM" id="Phobius"/>
    </source>
</evidence>
<organism evidence="3 4">
    <name type="scientific">Trichosporon asahii var. asahii (strain CBS 8904)</name>
    <name type="common">Yeast</name>
    <dbReference type="NCBI Taxonomy" id="1220162"/>
    <lineage>
        <taxon>Eukaryota</taxon>
        <taxon>Fungi</taxon>
        <taxon>Dikarya</taxon>
        <taxon>Basidiomycota</taxon>
        <taxon>Agaricomycotina</taxon>
        <taxon>Tremellomycetes</taxon>
        <taxon>Trichosporonales</taxon>
        <taxon>Trichosporonaceae</taxon>
        <taxon>Trichosporon</taxon>
    </lineage>
</organism>
<accession>K1VHK2</accession>
<sequence length="175" mass="18644">MRPDARTESETTLTDLRDVRLPTVSYSSSPLSISSRASSTETLPTLPSSTGAPASRFPDKNPSLNPTPVDDEPAKPTKLETALCLLSAHLLLVTFFGLITSFGALQPVYGQKYSKSAVSWIGSVQSTLGFLPSFAVGLIFDRCGPRWLCVAGSLVGFLAMVGVACEFIHITPILP</sequence>
<name>K1VHK2_TRIAC</name>
<keyword evidence="4" id="KW-1185">Reference proteome</keyword>
<gene>
    <name evidence="3" type="ORF">A1Q2_02168</name>
</gene>